<evidence type="ECO:0000256" key="1">
    <source>
        <dbReference type="ARBA" id="ARBA00006996"/>
    </source>
</evidence>
<dbReference type="SMART" id="SM00239">
    <property type="entry name" value="C2"/>
    <property type="match status" value="2"/>
</dbReference>
<feature type="compositionally biased region" description="Polar residues" evidence="3">
    <location>
        <begin position="94"/>
        <end position="120"/>
    </location>
</feature>
<dbReference type="Pfam" id="PF00168">
    <property type="entry name" value="C2"/>
    <property type="match status" value="2"/>
</dbReference>
<dbReference type="Ensembl" id="ENSCINT00000022297.2">
    <property type="protein sequence ID" value="ENSCINP00000022051.2"/>
    <property type="gene ID" value="ENSCING00000011577.2"/>
</dbReference>
<dbReference type="FunFam" id="2.60.40.150:FF:000237">
    <property type="entry name" value="Synaptotagmin 15"/>
    <property type="match status" value="1"/>
</dbReference>
<dbReference type="InterPro" id="IPR047897">
    <property type="entry name" value="Synaptotagmin-15/17_C2A"/>
</dbReference>
<dbReference type="SUPFAM" id="SSF49562">
    <property type="entry name" value="C2 domain (Calcium/lipid-binding domain, CaLB)"/>
    <property type="match status" value="2"/>
</dbReference>
<organism evidence="5 6">
    <name type="scientific">Ciona intestinalis</name>
    <name type="common">Transparent sea squirt</name>
    <name type="synonym">Ascidia intestinalis</name>
    <dbReference type="NCBI Taxonomy" id="7719"/>
    <lineage>
        <taxon>Eukaryota</taxon>
        <taxon>Metazoa</taxon>
        <taxon>Chordata</taxon>
        <taxon>Tunicata</taxon>
        <taxon>Ascidiacea</taxon>
        <taxon>Phlebobranchia</taxon>
        <taxon>Cionidae</taxon>
        <taxon>Ciona</taxon>
    </lineage>
</organism>
<dbReference type="Gene3D" id="2.60.40.150">
    <property type="entry name" value="C2 domain"/>
    <property type="match status" value="2"/>
</dbReference>
<dbReference type="Proteomes" id="UP000008144">
    <property type="component" value="Chromosome 2"/>
</dbReference>
<protein>
    <recommendedName>
        <fullName evidence="4">C2 domain-containing protein</fullName>
    </recommendedName>
</protein>
<feature type="domain" description="C2" evidence="4">
    <location>
        <begin position="158"/>
        <end position="280"/>
    </location>
</feature>
<dbReference type="PROSITE" id="PS50004">
    <property type="entry name" value="C2"/>
    <property type="match status" value="2"/>
</dbReference>
<reference evidence="6" key="1">
    <citation type="journal article" date="2002" name="Science">
        <title>The draft genome of Ciona intestinalis: insights into chordate and vertebrate origins.</title>
        <authorList>
            <person name="Dehal P."/>
            <person name="Satou Y."/>
            <person name="Campbell R.K."/>
            <person name="Chapman J."/>
            <person name="Degnan B."/>
            <person name="De Tomaso A."/>
            <person name="Davidson B."/>
            <person name="Di Gregorio A."/>
            <person name="Gelpke M."/>
            <person name="Goodstein D.M."/>
            <person name="Harafuji N."/>
            <person name="Hastings K.E."/>
            <person name="Ho I."/>
            <person name="Hotta K."/>
            <person name="Huang W."/>
            <person name="Kawashima T."/>
            <person name="Lemaire P."/>
            <person name="Martinez D."/>
            <person name="Meinertzhagen I.A."/>
            <person name="Necula S."/>
            <person name="Nonaka M."/>
            <person name="Putnam N."/>
            <person name="Rash S."/>
            <person name="Saiga H."/>
            <person name="Satake M."/>
            <person name="Terry A."/>
            <person name="Yamada L."/>
            <person name="Wang H.G."/>
            <person name="Awazu S."/>
            <person name="Azumi K."/>
            <person name="Boore J."/>
            <person name="Branno M."/>
            <person name="Chin-Bow S."/>
            <person name="DeSantis R."/>
            <person name="Doyle S."/>
            <person name="Francino P."/>
            <person name="Keys D.N."/>
            <person name="Haga S."/>
            <person name="Hayashi H."/>
            <person name="Hino K."/>
            <person name="Imai K.S."/>
            <person name="Inaba K."/>
            <person name="Kano S."/>
            <person name="Kobayashi K."/>
            <person name="Kobayashi M."/>
            <person name="Lee B.I."/>
            <person name="Makabe K.W."/>
            <person name="Manohar C."/>
            <person name="Matassi G."/>
            <person name="Medina M."/>
            <person name="Mochizuki Y."/>
            <person name="Mount S."/>
            <person name="Morishita T."/>
            <person name="Miura S."/>
            <person name="Nakayama A."/>
            <person name="Nishizaka S."/>
            <person name="Nomoto H."/>
            <person name="Ohta F."/>
            <person name="Oishi K."/>
            <person name="Rigoutsos I."/>
            <person name="Sano M."/>
            <person name="Sasaki A."/>
            <person name="Sasakura Y."/>
            <person name="Shoguchi E."/>
            <person name="Shin-i T."/>
            <person name="Spagnuolo A."/>
            <person name="Stainier D."/>
            <person name="Suzuki M.M."/>
            <person name="Tassy O."/>
            <person name="Takatori N."/>
            <person name="Tokuoka M."/>
            <person name="Yagi K."/>
            <person name="Yoshizaki F."/>
            <person name="Wada S."/>
            <person name="Zhang C."/>
            <person name="Hyatt P.D."/>
            <person name="Larimer F."/>
            <person name="Detter C."/>
            <person name="Doggett N."/>
            <person name="Glavina T."/>
            <person name="Hawkins T."/>
            <person name="Richardson P."/>
            <person name="Lucas S."/>
            <person name="Kohara Y."/>
            <person name="Levine M."/>
            <person name="Satoh N."/>
            <person name="Rokhsar D.S."/>
        </authorList>
    </citation>
    <scope>NUCLEOTIDE SEQUENCE [LARGE SCALE GENOMIC DNA]</scope>
</reference>
<keyword evidence="2" id="KW-0677">Repeat</keyword>
<evidence type="ECO:0000259" key="4">
    <source>
        <dbReference type="PROSITE" id="PS50004"/>
    </source>
</evidence>
<dbReference type="GO" id="GO:0061891">
    <property type="term" value="F:calcium ion sensor activity"/>
    <property type="evidence" value="ECO:0000318"/>
    <property type="project" value="GO_Central"/>
</dbReference>
<dbReference type="GO" id="GO:0005544">
    <property type="term" value="F:calcium-dependent phospholipid binding"/>
    <property type="evidence" value="ECO:0000318"/>
    <property type="project" value="GO_Central"/>
</dbReference>
<keyword evidence="6" id="KW-1185">Reference proteome</keyword>
<dbReference type="OMA" id="HGRLWYS"/>
<reference evidence="5" key="2">
    <citation type="journal article" date="2008" name="Genome Biol.">
        <title>Improved genome assembly and evidence-based global gene model set for the chordate Ciona intestinalis: new insight into intron and operon populations.</title>
        <authorList>
            <person name="Satou Y."/>
            <person name="Mineta K."/>
            <person name="Ogasawara M."/>
            <person name="Sasakura Y."/>
            <person name="Shoguchi E."/>
            <person name="Ueno K."/>
            <person name="Yamada L."/>
            <person name="Matsumoto J."/>
            <person name="Wasserscheid J."/>
            <person name="Dewar K."/>
            <person name="Wiley G.B."/>
            <person name="Macmil S.L."/>
            <person name="Roe B.A."/>
            <person name="Zeller R.W."/>
            <person name="Hastings K.E."/>
            <person name="Lemaire P."/>
            <person name="Lindquist E."/>
            <person name="Endo T."/>
            <person name="Hotta K."/>
            <person name="Inaba K."/>
        </authorList>
    </citation>
    <scope>NUCLEOTIDE SEQUENCE [LARGE SCALE GENOMIC DNA]</scope>
    <source>
        <strain evidence="5">wild type</strain>
    </source>
</reference>
<dbReference type="CDD" id="cd08409">
    <property type="entry name" value="C2B_Synaptotagmin-15"/>
    <property type="match status" value="1"/>
</dbReference>
<dbReference type="GO" id="GO:0017158">
    <property type="term" value="P:regulation of calcium ion-dependent exocytosis"/>
    <property type="evidence" value="ECO:0000318"/>
    <property type="project" value="GO_Central"/>
</dbReference>
<sequence>MPGSTTDEKSVTTSVVVPETLITAPPSSPRKTTPIAISPVFTKKDKIIPFQLPPTIESFQVQSDIINGSPITRYPRSPTLSRVSFYQSNDRLSVDSWSQKPSPKGSLSSSNGDYLSNSPTCDVPRSPIEQSKNSFLGRIQPELYKYTENQDIDLPISRCGRMWFSVVYDAAVETLTVKVVKVKQLPLRHPSNNPPDSFVKIFLLPDERISQQTKVKLRNCNPTFNETFIFQVSEEELQKRSLRMSVYDVDKKRSTRHLLGHALVGLNDVDPIKVNEILWRDLDDIAHPGDSGTSLGELKILLTYLPRMNRLNVVVQEARNLRKMDLDATGIYVKVSLTQGHNVIKSKRTSTQDGAADPQYNESFSFKVTSKDMEQTCLLLNENTVTRGRYGAELKYGRVSVGSFMYCRGEQLLHWQEMMAQPSKSIARWHTLSEVVTN</sequence>
<dbReference type="InterPro" id="IPR035892">
    <property type="entry name" value="C2_domain_sf"/>
</dbReference>
<dbReference type="AlphaFoldDB" id="F6SPF7"/>
<accession>F6SPF7</accession>
<evidence type="ECO:0000313" key="6">
    <source>
        <dbReference type="Proteomes" id="UP000008144"/>
    </source>
</evidence>
<proteinExistence type="inferred from homology"/>
<dbReference type="InParanoid" id="F6SPF7"/>
<dbReference type="FunFam" id="2.60.40.150:FF:000101">
    <property type="entry name" value="Synaptotagmin 13"/>
    <property type="match status" value="1"/>
</dbReference>
<feature type="domain" description="C2" evidence="4">
    <location>
        <begin position="294"/>
        <end position="430"/>
    </location>
</feature>
<feature type="region of interest" description="Disordered" evidence="3">
    <location>
        <begin position="94"/>
        <end position="129"/>
    </location>
</feature>
<dbReference type="GO" id="GO:0016192">
    <property type="term" value="P:vesicle-mediated transport"/>
    <property type="evidence" value="ECO:0000318"/>
    <property type="project" value="GO_Central"/>
</dbReference>
<dbReference type="EMBL" id="EAAA01001388">
    <property type="status" value="NOT_ANNOTATED_CDS"/>
    <property type="molecule type" value="Genomic_DNA"/>
</dbReference>
<comment type="similarity">
    <text evidence="1">Belongs to the synaptotagmin family.</text>
</comment>
<reference evidence="5" key="3">
    <citation type="submission" date="2025-08" db="UniProtKB">
        <authorList>
            <consortium name="Ensembl"/>
        </authorList>
    </citation>
    <scope>IDENTIFICATION</scope>
</reference>
<dbReference type="PANTHER" id="PTHR10024:SF377">
    <property type="entry name" value="SYNAPTOTAGMIN-15-LIKE ISOFORM X1"/>
    <property type="match status" value="1"/>
</dbReference>
<dbReference type="GO" id="GO:0070382">
    <property type="term" value="C:exocytic vesicle"/>
    <property type="evidence" value="ECO:0000318"/>
    <property type="project" value="GO_Central"/>
</dbReference>
<reference evidence="5" key="4">
    <citation type="submission" date="2025-09" db="UniProtKB">
        <authorList>
            <consortium name="Ensembl"/>
        </authorList>
    </citation>
    <scope>IDENTIFICATION</scope>
</reference>
<name>F6SPF7_CIOIN</name>
<dbReference type="HOGENOM" id="CLU_023008_11_1_1"/>
<dbReference type="GO" id="GO:0005886">
    <property type="term" value="C:plasma membrane"/>
    <property type="evidence" value="ECO:0000318"/>
    <property type="project" value="GO_Central"/>
</dbReference>
<evidence type="ECO:0000313" key="5">
    <source>
        <dbReference type="Ensembl" id="ENSCINP00000022051.2"/>
    </source>
</evidence>
<evidence type="ECO:0000256" key="3">
    <source>
        <dbReference type="SAM" id="MobiDB-lite"/>
    </source>
</evidence>
<dbReference type="GO" id="GO:0000149">
    <property type="term" value="F:SNARE binding"/>
    <property type="evidence" value="ECO:0000318"/>
    <property type="project" value="GO_Central"/>
</dbReference>
<dbReference type="CDD" id="cd08390">
    <property type="entry name" value="C2A_Synaptotagmin-15-17"/>
    <property type="match status" value="1"/>
</dbReference>
<dbReference type="InterPro" id="IPR000008">
    <property type="entry name" value="C2_dom"/>
</dbReference>
<dbReference type="STRING" id="7719.ENSCINP00000022051"/>
<evidence type="ECO:0000256" key="2">
    <source>
        <dbReference type="ARBA" id="ARBA00022737"/>
    </source>
</evidence>
<dbReference type="PANTHER" id="PTHR10024">
    <property type="entry name" value="SYNAPTOTAGMIN"/>
    <property type="match status" value="1"/>
</dbReference>